<proteinExistence type="predicted"/>
<dbReference type="Gene3D" id="3.90.180.10">
    <property type="entry name" value="Medium-chain alcohol dehydrogenases, catalytic domain"/>
    <property type="match status" value="1"/>
</dbReference>
<evidence type="ECO:0000313" key="1">
    <source>
        <dbReference type="EMBL" id="GHO47704.1"/>
    </source>
</evidence>
<accession>A0A8J3I932</accession>
<protein>
    <recommendedName>
        <fullName evidence="3">Zinc-binding dehydrogenase</fullName>
    </recommendedName>
</protein>
<evidence type="ECO:0008006" key="3">
    <source>
        <dbReference type="Google" id="ProtNLM"/>
    </source>
</evidence>
<dbReference type="Pfam" id="PF13602">
    <property type="entry name" value="ADH_zinc_N_2"/>
    <property type="match status" value="1"/>
</dbReference>
<dbReference type="RefSeq" id="WP_268886688.1">
    <property type="nucleotide sequence ID" value="NZ_BNJF01000003.1"/>
</dbReference>
<dbReference type="Proteomes" id="UP000612362">
    <property type="component" value="Unassembled WGS sequence"/>
</dbReference>
<gene>
    <name evidence="1" type="ORF">KSX_58670</name>
</gene>
<sequence>MRAFFFVVKPNREQLIHIGNLIDTGQLRPITERIFPLSEASQAFEQALQGHTRGKIILRVEDEERGR</sequence>
<dbReference type="Gene3D" id="3.40.50.720">
    <property type="entry name" value="NAD(P)-binding Rossmann-like Domain"/>
    <property type="match status" value="1"/>
</dbReference>
<dbReference type="EMBL" id="BNJF01000003">
    <property type="protein sequence ID" value="GHO47704.1"/>
    <property type="molecule type" value="Genomic_DNA"/>
</dbReference>
<keyword evidence="2" id="KW-1185">Reference proteome</keyword>
<reference evidence="1" key="1">
    <citation type="submission" date="2020-10" db="EMBL/GenBank/DDBJ databases">
        <title>Taxonomic study of unclassified bacteria belonging to the class Ktedonobacteria.</title>
        <authorList>
            <person name="Yabe S."/>
            <person name="Wang C.M."/>
            <person name="Zheng Y."/>
            <person name="Sakai Y."/>
            <person name="Cavaletti L."/>
            <person name="Monciardini P."/>
            <person name="Donadio S."/>
        </authorList>
    </citation>
    <scope>NUCLEOTIDE SEQUENCE</scope>
    <source>
        <strain evidence="1">SOSP1-1</strain>
    </source>
</reference>
<evidence type="ECO:0000313" key="2">
    <source>
        <dbReference type="Proteomes" id="UP000612362"/>
    </source>
</evidence>
<organism evidence="1 2">
    <name type="scientific">Ktedonospora formicarum</name>
    <dbReference type="NCBI Taxonomy" id="2778364"/>
    <lineage>
        <taxon>Bacteria</taxon>
        <taxon>Bacillati</taxon>
        <taxon>Chloroflexota</taxon>
        <taxon>Ktedonobacteria</taxon>
        <taxon>Ktedonobacterales</taxon>
        <taxon>Ktedonobacteraceae</taxon>
        <taxon>Ktedonospora</taxon>
    </lineage>
</organism>
<comment type="caution">
    <text evidence="1">The sequence shown here is derived from an EMBL/GenBank/DDBJ whole genome shotgun (WGS) entry which is preliminary data.</text>
</comment>
<name>A0A8J3I932_9CHLR</name>
<dbReference type="AlphaFoldDB" id="A0A8J3I932"/>